<accession>A0A944CPH9</accession>
<organism evidence="1 2">
    <name type="scientific">Mesobacillus boroniphilus</name>
    <dbReference type="NCBI Taxonomy" id="308892"/>
    <lineage>
        <taxon>Bacteria</taxon>
        <taxon>Bacillati</taxon>
        <taxon>Bacillota</taxon>
        <taxon>Bacilli</taxon>
        <taxon>Bacillales</taxon>
        <taxon>Bacillaceae</taxon>
        <taxon>Mesobacillus</taxon>
    </lineage>
</organism>
<name>A0A944CPH9_9BACI</name>
<evidence type="ECO:0000313" key="2">
    <source>
        <dbReference type="Proteomes" id="UP000761411"/>
    </source>
</evidence>
<reference evidence="1 2" key="1">
    <citation type="journal article" date="2021" name="Microorganisms">
        <title>Bacterial Dimethylsulfoniopropionate Biosynthesis in the East China Sea.</title>
        <authorList>
            <person name="Liu J."/>
            <person name="Zhang Y."/>
            <person name="Liu J."/>
            <person name="Zhong H."/>
            <person name="Williams B.T."/>
            <person name="Zheng Y."/>
            <person name="Curson A.R.J."/>
            <person name="Sun C."/>
            <person name="Sun H."/>
            <person name="Song D."/>
            <person name="Wagner Mackenzie B."/>
            <person name="Bermejo Martinez A."/>
            <person name="Todd J.D."/>
            <person name="Zhang X.H."/>
        </authorList>
    </citation>
    <scope>NUCLEOTIDE SEQUENCE [LARGE SCALE GENOMIC DNA]</scope>
    <source>
        <strain evidence="1 2">ESS08</strain>
    </source>
</reference>
<comment type="caution">
    <text evidence="1">The sequence shown here is derived from an EMBL/GenBank/DDBJ whole genome shotgun (WGS) entry which is preliminary data.</text>
</comment>
<dbReference type="Proteomes" id="UP000761411">
    <property type="component" value="Unassembled WGS sequence"/>
</dbReference>
<dbReference type="AlphaFoldDB" id="A0A944CPH9"/>
<protein>
    <submittedName>
        <fullName evidence="1">Uncharacterized protein</fullName>
    </submittedName>
</protein>
<keyword evidence="2" id="KW-1185">Reference proteome</keyword>
<dbReference type="EMBL" id="QTKX01000002">
    <property type="protein sequence ID" value="MBS8265518.1"/>
    <property type="molecule type" value="Genomic_DNA"/>
</dbReference>
<sequence length="69" mass="8313">MEKIEDIFQFAELYLGFAELRWKFEESHFLSRNNPGFSRNPQVEKKSGSKVNCIEDNDVFLMRKRHNFN</sequence>
<evidence type="ECO:0000313" key="1">
    <source>
        <dbReference type="EMBL" id="MBS8265518.1"/>
    </source>
</evidence>
<proteinExistence type="predicted"/>
<gene>
    <name evidence="1" type="ORF">DYI25_13910</name>
</gene>